<evidence type="ECO:0000256" key="2">
    <source>
        <dbReference type="ARBA" id="ARBA00023125"/>
    </source>
</evidence>
<dbReference type="AlphaFoldDB" id="A0A5C7B1G8"/>
<dbReference type="InterPro" id="IPR009057">
    <property type="entry name" value="Homeodomain-like_sf"/>
</dbReference>
<sequence>MQANRFTNFKTFNSFIGVPEPIDNHIDIGKYPENTLLKSQGIYIDFYRISFKTNYINPDLPDFDPKNSKPITAVFFNSPGKLYEWELTDTFEGYYLQLSKEIIEKNRYLFQNFLEYGYHEALFLTKQEEKEIVLLYENLIQKSSDKSTNQNVLLAYVNLILNLVESFYKRQFASETKKYNYIVSEFQQLLRDYYNDRIEGVPTVHYFAEKMNLTPNYLGDVLKAYTHKSAIETIHEYIAQSAKRLLLESNLTNAEIAFELGFDYPNYFAKFFKKQTQLTPKQFRMRQKLTNS</sequence>
<comment type="caution">
    <text evidence="5">The sequence shown here is derived from an EMBL/GenBank/DDBJ whole genome shotgun (WGS) entry which is preliminary data.</text>
</comment>
<keyword evidence="6" id="KW-1185">Reference proteome</keyword>
<evidence type="ECO:0000313" key="6">
    <source>
        <dbReference type="Proteomes" id="UP000321790"/>
    </source>
</evidence>
<dbReference type="PANTHER" id="PTHR43280:SF32">
    <property type="entry name" value="TRANSCRIPTIONAL REGULATORY PROTEIN"/>
    <property type="match status" value="1"/>
</dbReference>
<gene>
    <name evidence="5" type="ORF">FUA26_02520</name>
</gene>
<dbReference type="Proteomes" id="UP000321790">
    <property type="component" value="Unassembled WGS sequence"/>
</dbReference>
<dbReference type="OrthoDB" id="2600165at2"/>
<keyword evidence="1" id="KW-0805">Transcription regulation</keyword>
<feature type="domain" description="HTH araC/xylS-type" evidence="4">
    <location>
        <begin position="188"/>
        <end position="286"/>
    </location>
</feature>
<evidence type="ECO:0000313" key="5">
    <source>
        <dbReference type="EMBL" id="TXE13793.1"/>
    </source>
</evidence>
<name>A0A5C7B1G8_9FLAO</name>
<dbReference type="GO" id="GO:0043565">
    <property type="term" value="F:sequence-specific DNA binding"/>
    <property type="evidence" value="ECO:0007669"/>
    <property type="project" value="InterPro"/>
</dbReference>
<organism evidence="5 6">
    <name type="scientific">Seonamhaeicola algicola</name>
    <dbReference type="NCBI Taxonomy" id="1719036"/>
    <lineage>
        <taxon>Bacteria</taxon>
        <taxon>Pseudomonadati</taxon>
        <taxon>Bacteroidota</taxon>
        <taxon>Flavobacteriia</taxon>
        <taxon>Flavobacteriales</taxon>
        <taxon>Flavobacteriaceae</taxon>
    </lineage>
</organism>
<evidence type="ECO:0000256" key="1">
    <source>
        <dbReference type="ARBA" id="ARBA00023015"/>
    </source>
</evidence>
<dbReference type="SMART" id="SM00342">
    <property type="entry name" value="HTH_ARAC"/>
    <property type="match status" value="1"/>
</dbReference>
<keyword evidence="3" id="KW-0804">Transcription</keyword>
<dbReference type="EMBL" id="VOSC01000008">
    <property type="protein sequence ID" value="TXE13793.1"/>
    <property type="molecule type" value="Genomic_DNA"/>
</dbReference>
<dbReference type="PANTHER" id="PTHR43280">
    <property type="entry name" value="ARAC-FAMILY TRANSCRIPTIONAL REGULATOR"/>
    <property type="match status" value="1"/>
</dbReference>
<evidence type="ECO:0000259" key="4">
    <source>
        <dbReference type="PROSITE" id="PS01124"/>
    </source>
</evidence>
<reference evidence="6" key="1">
    <citation type="submission" date="2019-08" db="EMBL/GenBank/DDBJ databases">
        <title>Seonamhaeicola sediminis sp. nov., isolated from marine sediment.</title>
        <authorList>
            <person name="Cao W.R."/>
        </authorList>
    </citation>
    <scope>NUCLEOTIDE SEQUENCE [LARGE SCALE GENOMIC DNA]</scope>
    <source>
        <strain evidence="6">Gy8</strain>
    </source>
</reference>
<dbReference type="InterPro" id="IPR018060">
    <property type="entry name" value="HTH_AraC"/>
</dbReference>
<protein>
    <submittedName>
        <fullName evidence="5">Helix-turn-helix domain-containing protein</fullName>
    </submittedName>
</protein>
<dbReference type="GO" id="GO:0003700">
    <property type="term" value="F:DNA-binding transcription factor activity"/>
    <property type="evidence" value="ECO:0007669"/>
    <property type="project" value="InterPro"/>
</dbReference>
<dbReference type="SUPFAM" id="SSF46689">
    <property type="entry name" value="Homeodomain-like"/>
    <property type="match status" value="1"/>
</dbReference>
<accession>A0A5C7B1G8</accession>
<dbReference type="PROSITE" id="PS01124">
    <property type="entry name" value="HTH_ARAC_FAMILY_2"/>
    <property type="match status" value="1"/>
</dbReference>
<proteinExistence type="predicted"/>
<dbReference type="Pfam" id="PF12833">
    <property type="entry name" value="HTH_18"/>
    <property type="match status" value="1"/>
</dbReference>
<keyword evidence="2" id="KW-0238">DNA-binding</keyword>
<evidence type="ECO:0000256" key="3">
    <source>
        <dbReference type="ARBA" id="ARBA00023163"/>
    </source>
</evidence>
<dbReference type="Gene3D" id="1.10.10.60">
    <property type="entry name" value="Homeodomain-like"/>
    <property type="match status" value="2"/>
</dbReference>